<feature type="chain" id="PRO_5031513736" evidence="2">
    <location>
        <begin position="26"/>
        <end position="122"/>
    </location>
</feature>
<feature type="signal peptide" evidence="2">
    <location>
        <begin position="1"/>
        <end position="25"/>
    </location>
</feature>
<gene>
    <name evidence="3" type="ORF">GGQ73_001879</name>
</gene>
<dbReference type="RefSeq" id="WP_183895736.1">
    <property type="nucleotide sequence ID" value="NZ_JACIDV010000005.1"/>
</dbReference>
<feature type="transmembrane region" description="Helical" evidence="1">
    <location>
        <begin position="65"/>
        <end position="83"/>
    </location>
</feature>
<dbReference type="AlphaFoldDB" id="A0A7W6G1F9"/>
<evidence type="ECO:0000256" key="2">
    <source>
        <dbReference type="SAM" id="SignalP"/>
    </source>
</evidence>
<dbReference type="InterPro" id="IPR006696">
    <property type="entry name" value="DUF423"/>
</dbReference>
<evidence type="ECO:0000313" key="4">
    <source>
        <dbReference type="Proteomes" id="UP000565286"/>
    </source>
</evidence>
<protein>
    <submittedName>
        <fullName evidence="3">Uncharacterized membrane protein YgdD (TMEM256/DUF423 family)</fullName>
    </submittedName>
</protein>
<keyword evidence="1" id="KW-0812">Transmembrane</keyword>
<keyword evidence="2" id="KW-0732">Signal</keyword>
<evidence type="ECO:0000313" key="3">
    <source>
        <dbReference type="EMBL" id="MBB3945933.1"/>
    </source>
</evidence>
<feature type="transmembrane region" description="Helical" evidence="1">
    <location>
        <begin position="95"/>
        <end position="118"/>
    </location>
</feature>
<dbReference type="EMBL" id="JACIDV010000005">
    <property type="protein sequence ID" value="MBB3945933.1"/>
    <property type="molecule type" value="Genomic_DNA"/>
</dbReference>
<sequence length="122" mass="12493">MKSSWLRPTSLFLSGILGAAGVALAAAATHTGATQLLGNASAMCLAHAPVLIGIYLGWERIRTAAPVAVLLGLGTLIFAGDLVSRHFTESGLFPMAAPMGGLGMILGWLALASAAFFAEARR</sequence>
<organism evidence="3 4">
    <name type="scientific">Rhizobium skierniewicense</name>
    <dbReference type="NCBI Taxonomy" id="984260"/>
    <lineage>
        <taxon>Bacteria</taxon>
        <taxon>Pseudomonadati</taxon>
        <taxon>Pseudomonadota</taxon>
        <taxon>Alphaproteobacteria</taxon>
        <taxon>Hyphomicrobiales</taxon>
        <taxon>Rhizobiaceae</taxon>
        <taxon>Rhizobium/Agrobacterium group</taxon>
        <taxon>Rhizobium</taxon>
    </lineage>
</organism>
<keyword evidence="4" id="KW-1185">Reference proteome</keyword>
<dbReference type="Proteomes" id="UP000565286">
    <property type="component" value="Unassembled WGS sequence"/>
</dbReference>
<evidence type="ECO:0000256" key="1">
    <source>
        <dbReference type="SAM" id="Phobius"/>
    </source>
</evidence>
<dbReference type="Pfam" id="PF04241">
    <property type="entry name" value="DUF423"/>
    <property type="match status" value="1"/>
</dbReference>
<keyword evidence="1" id="KW-0472">Membrane</keyword>
<reference evidence="3 4" key="1">
    <citation type="submission" date="2020-08" db="EMBL/GenBank/DDBJ databases">
        <title>Genomic Encyclopedia of Type Strains, Phase IV (KMG-IV): sequencing the most valuable type-strain genomes for metagenomic binning, comparative biology and taxonomic classification.</title>
        <authorList>
            <person name="Goeker M."/>
        </authorList>
    </citation>
    <scope>NUCLEOTIDE SEQUENCE [LARGE SCALE GENOMIC DNA]</scope>
    <source>
        <strain evidence="3 4">DSM 26438</strain>
    </source>
</reference>
<comment type="caution">
    <text evidence="3">The sequence shown here is derived from an EMBL/GenBank/DDBJ whole genome shotgun (WGS) entry which is preliminary data.</text>
</comment>
<keyword evidence="1" id="KW-1133">Transmembrane helix</keyword>
<proteinExistence type="predicted"/>
<name>A0A7W6G1F9_9HYPH</name>
<feature type="transmembrane region" description="Helical" evidence="1">
    <location>
        <begin position="37"/>
        <end position="58"/>
    </location>
</feature>
<accession>A0A7W6G1F9</accession>